<accession>A0A291GU48</accession>
<name>A0A291GU48_9MICO</name>
<sequence>MPRNEERRRALADAGLAVLAEQGARGLTHRAVDRAAGTPLGTASNYFRTRDDLLAALVERIGELFAPEPEVLRERAGATPDAALFAQFMRDIVRRLLGQPQVTLALFELRLESVRRPEVAELLGPWRREGFAADVAFHREAGLPGGEREVALFHYAMDGLLLDRLAGSLRPAETTDDVIDALVAGLLPDGPGAE</sequence>
<dbReference type="OrthoDB" id="7506349at2"/>
<dbReference type="InterPro" id="IPR041583">
    <property type="entry name" value="TetR_C_31"/>
</dbReference>
<keyword evidence="1 2" id="KW-0238">DNA-binding</keyword>
<keyword evidence="5" id="KW-1185">Reference proteome</keyword>
<dbReference type="Pfam" id="PF00440">
    <property type="entry name" value="TetR_N"/>
    <property type="match status" value="1"/>
</dbReference>
<feature type="domain" description="HTH tetR-type" evidence="3">
    <location>
        <begin position="5"/>
        <end position="65"/>
    </location>
</feature>
<dbReference type="Pfam" id="PF17940">
    <property type="entry name" value="TetR_C_31"/>
    <property type="match status" value="1"/>
</dbReference>
<gene>
    <name evidence="4" type="ORF">CFK41_02080</name>
</gene>
<dbReference type="AlphaFoldDB" id="A0A291GU48"/>
<dbReference type="EMBL" id="CP023564">
    <property type="protein sequence ID" value="ATG53700.1"/>
    <property type="molecule type" value="Genomic_DNA"/>
</dbReference>
<reference evidence="4 5" key="1">
    <citation type="journal article" date="2014" name="Int. J. Syst. Evol. Microbiol.">
        <title>Brachybacterium ginsengisoli sp. nov., isolated from soil of a ginseng field.</title>
        <authorList>
            <person name="Hoang V.A."/>
            <person name="Kim Y.J."/>
            <person name="Nguyen N.L."/>
            <person name="Yang D.C."/>
        </authorList>
    </citation>
    <scope>NUCLEOTIDE SEQUENCE [LARGE SCALE GENOMIC DNA]</scope>
    <source>
        <strain evidence="4 5">DCY80</strain>
    </source>
</reference>
<proteinExistence type="predicted"/>
<organism evidence="4 5">
    <name type="scientific">Brachybacterium ginsengisoli</name>
    <dbReference type="NCBI Taxonomy" id="1331682"/>
    <lineage>
        <taxon>Bacteria</taxon>
        <taxon>Bacillati</taxon>
        <taxon>Actinomycetota</taxon>
        <taxon>Actinomycetes</taxon>
        <taxon>Micrococcales</taxon>
        <taxon>Dermabacteraceae</taxon>
        <taxon>Brachybacterium</taxon>
    </lineage>
</organism>
<dbReference type="Proteomes" id="UP000217889">
    <property type="component" value="Chromosome"/>
</dbReference>
<evidence type="ECO:0000313" key="5">
    <source>
        <dbReference type="Proteomes" id="UP000217889"/>
    </source>
</evidence>
<dbReference type="RefSeq" id="WP_096798179.1">
    <property type="nucleotide sequence ID" value="NZ_CP023564.1"/>
</dbReference>
<dbReference type="KEGG" id="bgg:CFK41_02080"/>
<evidence type="ECO:0000259" key="3">
    <source>
        <dbReference type="PROSITE" id="PS50977"/>
    </source>
</evidence>
<dbReference type="InterPro" id="IPR009057">
    <property type="entry name" value="Homeodomain-like_sf"/>
</dbReference>
<evidence type="ECO:0000256" key="2">
    <source>
        <dbReference type="PROSITE-ProRule" id="PRU00335"/>
    </source>
</evidence>
<evidence type="ECO:0000313" key="4">
    <source>
        <dbReference type="EMBL" id="ATG53700.1"/>
    </source>
</evidence>
<dbReference type="InterPro" id="IPR001647">
    <property type="entry name" value="HTH_TetR"/>
</dbReference>
<evidence type="ECO:0000256" key="1">
    <source>
        <dbReference type="ARBA" id="ARBA00023125"/>
    </source>
</evidence>
<dbReference type="PROSITE" id="PS50977">
    <property type="entry name" value="HTH_TETR_2"/>
    <property type="match status" value="1"/>
</dbReference>
<feature type="DNA-binding region" description="H-T-H motif" evidence="2">
    <location>
        <begin position="28"/>
        <end position="47"/>
    </location>
</feature>
<dbReference type="GO" id="GO:0003677">
    <property type="term" value="F:DNA binding"/>
    <property type="evidence" value="ECO:0007669"/>
    <property type="project" value="UniProtKB-UniRule"/>
</dbReference>
<dbReference type="SUPFAM" id="SSF46689">
    <property type="entry name" value="Homeodomain-like"/>
    <property type="match status" value="1"/>
</dbReference>
<protein>
    <submittedName>
        <fullName evidence="4">TetR family transcriptional regulator</fullName>
    </submittedName>
</protein>
<dbReference type="Gene3D" id="1.10.357.10">
    <property type="entry name" value="Tetracycline Repressor, domain 2"/>
    <property type="match status" value="1"/>
</dbReference>